<reference evidence="9" key="2">
    <citation type="journal article" date="2020" name="Int. J. Syst. Evol. Microbiol.">
        <title>Genomic insights into a novel species Rhodoferax aquaticus sp. nov., isolated from freshwater.</title>
        <authorList>
            <person name="Li T."/>
            <person name="Zhuo Y."/>
            <person name="Jin C.Z."/>
            <person name="Wu X."/>
            <person name="Ko S.R."/>
            <person name="Jin F.J."/>
            <person name="Ahn C.Y."/>
            <person name="Oh H.M."/>
            <person name="Lee H.G."/>
            <person name="Jin L."/>
        </authorList>
    </citation>
    <scope>NUCLEOTIDE SEQUENCE [LARGE SCALE GENOMIC DNA]</scope>
    <source>
        <strain evidence="9">Gr-4</strain>
    </source>
</reference>
<feature type="binding site" description="covalent" evidence="4">
    <location>
        <position position="26"/>
    </location>
    <ligand>
        <name>heme c</name>
        <dbReference type="ChEBI" id="CHEBI:61717"/>
        <label>1</label>
    </ligand>
</feature>
<evidence type="ECO:0000313" key="9">
    <source>
        <dbReference type="Proteomes" id="UP000317365"/>
    </source>
</evidence>
<dbReference type="AlphaFoldDB" id="A0A515EVS4"/>
<sequence>MCGASSLWASQPFTVPDTMAQRAMACTACHGKEGRATNSGFFPRIAGKPQGYLYQQLLNFRDGRRYHSLMSPLLANLSDDYLQTIAAYFAAQDLPYPPPQVRVPSASVAGRAEALVRRGDASRNIPACVSCHGSALTGVQPGTPGLLGLPRDYVNAQLGAWRTGQRQALAPDCMHTIAQRLAVEDISALSEWLAAQPLPASTTAAPAGSVKPPLECGRAAP</sequence>
<feature type="binding site" description="axial binding residue" evidence="5">
    <location>
        <position position="70"/>
    </location>
    <ligand>
        <name>heme c</name>
        <dbReference type="ChEBI" id="CHEBI:61717"/>
        <label>1</label>
    </ligand>
    <ligandPart>
        <name>Fe</name>
        <dbReference type="ChEBI" id="CHEBI:18248"/>
    </ligandPart>
</feature>
<keyword evidence="1 4" id="KW-0349">Heme</keyword>
<dbReference type="Proteomes" id="UP000317365">
    <property type="component" value="Chromosome"/>
</dbReference>
<dbReference type="InterPro" id="IPR024167">
    <property type="entry name" value="Cytochrome_c4-like"/>
</dbReference>
<dbReference type="GO" id="GO:0020037">
    <property type="term" value="F:heme binding"/>
    <property type="evidence" value="ECO:0007669"/>
    <property type="project" value="InterPro"/>
</dbReference>
<evidence type="ECO:0000256" key="1">
    <source>
        <dbReference type="ARBA" id="ARBA00022617"/>
    </source>
</evidence>
<evidence type="ECO:0000256" key="6">
    <source>
        <dbReference type="SAM" id="MobiDB-lite"/>
    </source>
</evidence>
<dbReference type="GO" id="GO:0042597">
    <property type="term" value="C:periplasmic space"/>
    <property type="evidence" value="ECO:0007669"/>
    <property type="project" value="InterPro"/>
</dbReference>
<dbReference type="InterPro" id="IPR050597">
    <property type="entry name" value="Cytochrome_c_Oxidase_Subunit"/>
</dbReference>
<feature type="region of interest" description="Disordered" evidence="6">
    <location>
        <begin position="202"/>
        <end position="221"/>
    </location>
</feature>
<dbReference type="PROSITE" id="PS51007">
    <property type="entry name" value="CYTC"/>
    <property type="match status" value="2"/>
</dbReference>
<dbReference type="GO" id="GO:0005506">
    <property type="term" value="F:iron ion binding"/>
    <property type="evidence" value="ECO:0007669"/>
    <property type="project" value="InterPro"/>
</dbReference>
<feature type="binding site" description="axial binding residue" evidence="5">
    <location>
        <position position="30"/>
    </location>
    <ligand>
        <name>heme c</name>
        <dbReference type="ChEBI" id="CHEBI:61717"/>
        <label>1</label>
    </ligand>
    <ligandPart>
        <name>Fe</name>
        <dbReference type="ChEBI" id="CHEBI:18248"/>
    </ligandPart>
</feature>
<evidence type="ECO:0000313" key="8">
    <source>
        <dbReference type="EMBL" id="QDL56729.1"/>
    </source>
</evidence>
<keyword evidence="9" id="KW-1185">Reference proteome</keyword>
<proteinExistence type="predicted"/>
<dbReference type="PIRSF" id="PIRSF000005">
    <property type="entry name" value="Cytochrome_c4"/>
    <property type="match status" value="1"/>
</dbReference>
<dbReference type="GO" id="GO:0009055">
    <property type="term" value="F:electron transfer activity"/>
    <property type="evidence" value="ECO:0007669"/>
    <property type="project" value="InterPro"/>
</dbReference>
<accession>A0A515EVS4</accession>
<dbReference type="SUPFAM" id="SSF46626">
    <property type="entry name" value="Cytochrome c"/>
    <property type="match status" value="2"/>
</dbReference>
<feature type="domain" description="Cytochrome c" evidence="7">
    <location>
        <begin position="114"/>
        <end position="197"/>
    </location>
</feature>
<keyword evidence="2 5" id="KW-0479">Metal-binding</keyword>
<evidence type="ECO:0000256" key="3">
    <source>
        <dbReference type="ARBA" id="ARBA00023004"/>
    </source>
</evidence>
<dbReference type="Gene3D" id="1.10.760.10">
    <property type="entry name" value="Cytochrome c-like domain"/>
    <property type="match status" value="2"/>
</dbReference>
<reference evidence="9" key="1">
    <citation type="submission" date="2019-02" db="EMBL/GenBank/DDBJ databases">
        <title>Complete genome sequence of Rhodoferax sp. Gr-4.</title>
        <authorList>
            <person name="Jin L."/>
        </authorList>
    </citation>
    <scope>NUCLEOTIDE SEQUENCE [LARGE SCALE GENOMIC DNA]</scope>
    <source>
        <strain evidence="9">Gr-4</strain>
    </source>
</reference>
<evidence type="ECO:0000256" key="2">
    <source>
        <dbReference type="ARBA" id="ARBA00022723"/>
    </source>
</evidence>
<dbReference type="PANTHER" id="PTHR33751">
    <property type="entry name" value="CBB3-TYPE CYTOCHROME C OXIDASE SUBUNIT FIXP"/>
    <property type="match status" value="1"/>
</dbReference>
<keyword evidence="3 5" id="KW-0408">Iron</keyword>
<feature type="binding site" description="covalent" evidence="4">
    <location>
        <position position="128"/>
    </location>
    <ligand>
        <name>heme c</name>
        <dbReference type="ChEBI" id="CHEBI:61717"/>
        <label>2</label>
    </ligand>
</feature>
<dbReference type="EMBL" id="CP036282">
    <property type="protein sequence ID" value="QDL56729.1"/>
    <property type="molecule type" value="Genomic_DNA"/>
</dbReference>
<evidence type="ECO:0000256" key="5">
    <source>
        <dbReference type="PIRSR" id="PIRSR000005-2"/>
    </source>
</evidence>
<comment type="PTM">
    <text evidence="4">Binds 2 heme c groups covalently per subunit.</text>
</comment>
<dbReference type="InterPro" id="IPR009056">
    <property type="entry name" value="Cyt_c-like_dom"/>
</dbReference>
<name>A0A515EVS4_9BURK</name>
<feature type="binding site" description="axial binding residue" evidence="5">
    <location>
        <position position="174"/>
    </location>
    <ligand>
        <name>heme c</name>
        <dbReference type="ChEBI" id="CHEBI:61717"/>
        <label>2</label>
    </ligand>
    <ligandPart>
        <name>Fe</name>
        <dbReference type="ChEBI" id="CHEBI:18248"/>
    </ligandPart>
</feature>
<feature type="binding site" description="axial binding residue" evidence="5">
    <location>
        <position position="132"/>
    </location>
    <ligand>
        <name>heme c</name>
        <dbReference type="ChEBI" id="CHEBI:61717"/>
        <label>2</label>
    </ligand>
    <ligandPart>
        <name>Fe</name>
        <dbReference type="ChEBI" id="CHEBI:18248"/>
    </ligandPart>
</feature>
<feature type="binding site" description="covalent" evidence="4">
    <location>
        <position position="29"/>
    </location>
    <ligand>
        <name>heme c</name>
        <dbReference type="ChEBI" id="CHEBI:61717"/>
        <label>1</label>
    </ligand>
</feature>
<feature type="domain" description="Cytochrome c" evidence="7">
    <location>
        <begin position="4"/>
        <end position="93"/>
    </location>
</feature>
<gene>
    <name evidence="8" type="ORF">EXZ61_08175</name>
</gene>
<evidence type="ECO:0000259" key="7">
    <source>
        <dbReference type="PROSITE" id="PS51007"/>
    </source>
</evidence>
<dbReference type="PANTHER" id="PTHR33751:SF11">
    <property type="entry name" value="BLL4483 PROTEIN"/>
    <property type="match status" value="1"/>
</dbReference>
<protein>
    <submittedName>
        <fullName evidence="8">Cytochrome c4</fullName>
    </submittedName>
</protein>
<organism evidence="8 9">
    <name type="scientific">Rhodoferax aquaticus</name>
    <dbReference type="NCBI Taxonomy" id="2527691"/>
    <lineage>
        <taxon>Bacteria</taxon>
        <taxon>Pseudomonadati</taxon>
        <taxon>Pseudomonadota</taxon>
        <taxon>Betaproteobacteria</taxon>
        <taxon>Burkholderiales</taxon>
        <taxon>Comamonadaceae</taxon>
        <taxon>Rhodoferax</taxon>
    </lineage>
</organism>
<dbReference type="KEGG" id="rhg:EXZ61_08175"/>
<feature type="binding site" description="covalent" evidence="4">
    <location>
        <position position="131"/>
    </location>
    <ligand>
        <name>heme c</name>
        <dbReference type="ChEBI" id="CHEBI:61717"/>
        <label>2</label>
    </ligand>
</feature>
<evidence type="ECO:0000256" key="4">
    <source>
        <dbReference type="PIRSR" id="PIRSR000005-1"/>
    </source>
</evidence>
<dbReference type="InterPro" id="IPR036909">
    <property type="entry name" value="Cyt_c-like_dom_sf"/>
</dbReference>